<evidence type="ECO:0000313" key="3">
    <source>
        <dbReference type="EMBL" id="GMM36500.1"/>
    </source>
</evidence>
<evidence type="ECO:0000256" key="1">
    <source>
        <dbReference type="SAM" id="Coils"/>
    </source>
</evidence>
<feature type="region of interest" description="Disordered" evidence="2">
    <location>
        <begin position="681"/>
        <end position="742"/>
    </location>
</feature>
<evidence type="ECO:0000256" key="2">
    <source>
        <dbReference type="SAM" id="MobiDB-lite"/>
    </source>
</evidence>
<feature type="compositionally biased region" description="Low complexity" evidence="2">
    <location>
        <begin position="687"/>
        <end position="702"/>
    </location>
</feature>
<feature type="region of interest" description="Disordered" evidence="2">
    <location>
        <begin position="622"/>
        <end position="657"/>
    </location>
</feature>
<comment type="caution">
    <text evidence="3">The sequence shown here is derived from an EMBL/GenBank/DDBJ whole genome shotgun (WGS) entry which is preliminary data.</text>
</comment>
<keyword evidence="4" id="KW-1185">Reference proteome</keyword>
<accession>A0AAV5QQB4</accession>
<feature type="coiled-coil region" evidence="1">
    <location>
        <begin position="495"/>
        <end position="522"/>
    </location>
</feature>
<reference evidence="3 4" key="1">
    <citation type="journal article" date="2023" name="Elife">
        <title>Identification of key yeast species and microbe-microbe interactions impacting larval growth of Drosophila in the wild.</title>
        <authorList>
            <person name="Mure A."/>
            <person name="Sugiura Y."/>
            <person name="Maeda R."/>
            <person name="Honda K."/>
            <person name="Sakurai N."/>
            <person name="Takahashi Y."/>
            <person name="Watada M."/>
            <person name="Katoh T."/>
            <person name="Gotoh A."/>
            <person name="Gotoh Y."/>
            <person name="Taniguchi I."/>
            <person name="Nakamura K."/>
            <person name="Hayashi T."/>
            <person name="Katayama T."/>
            <person name="Uemura T."/>
            <person name="Hattori Y."/>
        </authorList>
    </citation>
    <scope>NUCLEOTIDE SEQUENCE [LARGE SCALE GENOMIC DNA]</scope>
    <source>
        <strain evidence="3 4">SC-9</strain>
    </source>
</reference>
<dbReference type="EMBL" id="BTFZ01000011">
    <property type="protein sequence ID" value="GMM36500.1"/>
    <property type="molecule type" value="Genomic_DNA"/>
</dbReference>
<name>A0AAV5QQB4_9ASCO</name>
<dbReference type="AlphaFoldDB" id="A0AAV5QQB4"/>
<protein>
    <recommendedName>
        <fullName evidence="5">NDT80 domain-containing protein</fullName>
    </recommendedName>
</protein>
<dbReference type="RefSeq" id="XP_064853496.1">
    <property type="nucleotide sequence ID" value="XM_064997424.1"/>
</dbReference>
<dbReference type="GeneID" id="90074475"/>
<organism evidence="3 4">
    <name type="scientific">Saccharomycopsis crataegensis</name>
    <dbReference type="NCBI Taxonomy" id="43959"/>
    <lineage>
        <taxon>Eukaryota</taxon>
        <taxon>Fungi</taxon>
        <taxon>Dikarya</taxon>
        <taxon>Ascomycota</taxon>
        <taxon>Saccharomycotina</taxon>
        <taxon>Saccharomycetes</taxon>
        <taxon>Saccharomycopsidaceae</taxon>
        <taxon>Saccharomycopsis</taxon>
    </lineage>
</organism>
<keyword evidence="1" id="KW-0175">Coiled coil</keyword>
<feature type="compositionally biased region" description="Basic residues" evidence="2">
    <location>
        <begin position="708"/>
        <end position="720"/>
    </location>
</feature>
<evidence type="ECO:0000313" key="4">
    <source>
        <dbReference type="Proteomes" id="UP001360560"/>
    </source>
</evidence>
<gene>
    <name evidence="3" type="ORF">DASC09_038250</name>
</gene>
<feature type="compositionally biased region" description="Polar residues" evidence="2">
    <location>
        <begin position="640"/>
        <end position="649"/>
    </location>
</feature>
<evidence type="ECO:0008006" key="5">
    <source>
        <dbReference type="Google" id="ProtNLM"/>
    </source>
</evidence>
<dbReference type="Proteomes" id="UP001360560">
    <property type="component" value="Unassembled WGS sequence"/>
</dbReference>
<sequence length="742" mass="82664">MNGAISFFNNSNSNINTNSTHRRPFLDDSSISLKSTRNQFPSANANGNNNCGPDGLFPNNNAQSVTTNIWGKDDNNPLGKYDLNTGKSNNVWPNANSFFPTDNIMTGSSITSSTTSNNPVSLASNSMSYKMNPQESLKNMTSDNISGNNVASSIDDFNNNTSMAIRTNSTTTPLFTPFDPMNSNVSNSISSYLDINTSTEPVSLRQGNTITYGSHSNNETPLTTPILSSNMHSRFFPSPTSERIRYNYNTTNNTPLINNGNNLGSFNISEPITHLNLASSLNTPSEHKNSIPENFFFDSSFSNSLKRGNGMVNSSNTMSGSINQSIFNGGSNLNNNPKPSSSILDTLKNKSVDSFEMSFRNNENMLPNFVHEELEGDDSFLNPRGNIFNDSTNLNTNNQINSQHLQPSNLPLKPFGISSSNGRLENEININNNYNVYQNDYYSASSSPITERMKSNFFQNSFIPMDDQHHKTQEIIPNSRFKDQNKNLDILITHSNNIESQIENIDRQRREVLKKNNDDENDILVSLTGFNLNGEDRQPKAEKISSQPDILFNTTTENDTIYPEGFSSTFYKRAKNNFMFVREIQAKSTIIKFRSSSLIEFRVSLPTIPLFEKEETFANEPTVYTSVPTSDSKSPDTSTMVTPTNEPPDNNNSNKKKKYKSYAVQINLNELEGKIGGLRVSKQQALQQSQKEGSSQSPSSSSGFNKKPNGKRGLSYKKRSSNTYYYKKGYSNNISPIKQKAS</sequence>
<feature type="compositionally biased region" description="Polar residues" evidence="2">
    <location>
        <begin position="730"/>
        <end position="742"/>
    </location>
</feature>
<feature type="compositionally biased region" description="Low complexity" evidence="2">
    <location>
        <begin position="625"/>
        <end position="639"/>
    </location>
</feature>
<proteinExistence type="predicted"/>